<comment type="caution">
    <text evidence="9">The sequence shown here is derived from an EMBL/GenBank/DDBJ whole genome shotgun (WGS) entry which is preliminary data.</text>
</comment>
<feature type="compositionally biased region" description="Polar residues" evidence="7">
    <location>
        <begin position="427"/>
        <end position="443"/>
    </location>
</feature>
<evidence type="ECO:0000256" key="6">
    <source>
        <dbReference type="ARBA" id="ARBA00023239"/>
    </source>
</evidence>
<evidence type="ECO:0000256" key="2">
    <source>
        <dbReference type="ARBA" id="ARBA00012925"/>
    </source>
</evidence>
<evidence type="ECO:0000256" key="4">
    <source>
        <dbReference type="ARBA" id="ARBA00022833"/>
    </source>
</evidence>
<gene>
    <name evidence="9" type="ORF">PLEPLA_LOCUS34478</name>
</gene>
<dbReference type="InterPro" id="IPR001148">
    <property type="entry name" value="CA_dom"/>
</dbReference>
<dbReference type="Proteomes" id="UP001153269">
    <property type="component" value="Unassembled WGS sequence"/>
</dbReference>
<keyword evidence="4" id="KW-0862">Zinc</keyword>
<dbReference type="GO" id="GO:0008270">
    <property type="term" value="F:zinc ion binding"/>
    <property type="evidence" value="ECO:0007669"/>
    <property type="project" value="InterPro"/>
</dbReference>
<feature type="region of interest" description="Disordered" evidence="7">
    <location>
        <begin position="543"/>
        <end position="580"/>
    </location>
</feature>
<dbReference type="PANTHER" id="PTHR18952">
    <property type="entry name" value="CARBONIC ANHYDRASE"/>
    <property type="match status" value="1"/>
</dbReference>
<evidence type="ECO:0000259" key="8">
    <source>
        <dbReference type="PROSITE" id="PS51144"/>
    </source>
</evidence>
<accession>A0A9N7Z1X8</accession>
<dbReference type="InterPro" id="IPR023561">
    <property type="entry name" value="Carbonic_anhydrase_a-class"/>
</dbReference>
<feature type="region of interest" description="Disordered" evidence="7">
    <location>
        <begin position="419"/>
        <end position="455"/>
    </location>
</feature>
<dbReference type="AlphaFoldDB" id="A0A9N7Z1X8"/>
<protein>
    <recommendedName>
        <fullName evidence="2">carbonic anhydrase</fullName>
        <ecNumber evidence="2">4.2.1.1</ecNumber>
    </recommendedName>
</protein>
<dbReference type="PANTHER" id="PTHR18952:SF19">
    <property type="entry name" value="CARBONIC ANHYDRASE 12"/>
    <property type="match status" value="1"/>
</dbReference>
<proteinExistence type="inferred from homology"/>
<feature type="domain" description="Alpha-carbonic anhydrase" evidence="8">
    <location>
        <begin position="102"/>
        <end position="368"/>
    </location>
</feature>
<dbReference type="EMBL" id="CADEAL010003925">
    <property type="protein sequence ID" value="CAB1446755.1"/>
    <property type="molecule type" value="Genomic_DNA"/>
</dbReference>
<evidence type="ECO:0000256" key="3">
    <source>
        <dbReference type="ARBA" id="ARBA00022723"/>
    </source>
</evidence>
<organism evidence="9 10">
    <name type="scientific">Pleuronectes platessa</name>
    <name type="common">European plaice</name>
    <dbReference type="NCBI Taxonomy" id="8262"/>
    <lineage>
        <taxon>Eukaryota</taxon>
        <taxon>Metazoa</taxon>
        <taxon>Chordata</taxon>
        <taxon>Craniata</taxon>
        <taxon>Vertebrata</taxon>
        <taxon>Euteleostomi</taxon>
        <taxon>Actinopterygii</taxon>
        <taxon>Neopterygii</taxon>
        <taxon>Teleostei</taxon>
        <taxon>Neoteleostei</taxon>
        <taxon>Acanthomorphata</taxon>
        <taxon>Carangaria</taxon>
        <taxon>Pleuronectiformes</taxon>
        <taxon>Pleuronectoidei</taxon>
        <taxon>Pleuronectidae</taxon>
        <taxon>Pleuronectes</taxon>
    </lineage>
</organism>
<sequence>MSIKAGSEAGHPPALHRGEHRATTRGCAEGTDMKSVSVSSIVFLQLTVCAVLHGAKWTYRETSHLERNSVLIGSPRKQQPGSHSRCFRKGQEGKPRASPMLPSWPEGEHHWSNHYPFCGGAFQSPIDIKSDLLRFDPSLRPIEVHNYNMSPNEQLTLGNNGHSVQISLPSKMHISSLPHRYTAAQLHFHWGSSGRPAGSEHMVNSRQFAAEGLDLFLLFLNRCMWSTFNSDKYPNMSMAVDKSDGLAVLGVLIEVGEFNPAFDQFLKFVNGIKYRDQRVQVPGFNVRALLPARLDEYYRYDGSLTTPPCYPSVLWTLFRNHVTISRKQFVALATALFSSHAQESAPVPLNGNYRKPQHADSRVVLVSFKEGRGLHGTLTVTSPLTRKRVVQQLLVGDLADLADEGLYQLLPSGSEKLHAGKKKDLKNQQSQSLANSKQWTLNPSPRKRSQTKQSVGKLGLAEDTLCYASLEQRVLHQLQRSHSENQLVHTLRDEVFPKLNLHSYLDCRSDLALPTIRHILKGRPTDEASELDRSLTKALMYSKKPHTATKETVPKRNHGSLSPATVPGKPNSQGYPHPWLLPMEWED</sequence>
<keyword evidence="3" id="KW-0479">Metal-binding</keyword>
<evidence type="ECO:0000313" key="9">
    <source>
        <dbReference type="EMBL" id="CAB1446755.1"/>
    </source>
</evidence>
<keyword evidence="10" id="KW-1185">Reference proteome</keyword>
<keyword evidence="5" id="KW-0325">Glycoprotein</keyword>
<dbReference type="Pfam" id="PF00194">
    <property type="entry name" value="Carb_anhydrase"/>
    <property type="match status" value="1"/>
</dbReference>
<dbReference type="FunFam" id="3.10.200.10:FF:000003">
    <property type="entry name" value="Carbonic anhydrase 12"/>
    <property type="match status" value="1"/>
</dbReference>
<evidence type="ECO:0000256" key="1">
    <source>
        <dbReference type="ARBA" id="ARBA00010718"/>
    </source>
</evidence>
<dbReference type="SMART" id="SM01057">
    <property type="entry name" value="Carb_anhydrase"/>
    <property type="match status" value="1"/>
</dbReference>
<dbReference type="SUPFAM" id="SSF51069">
    <property type="entry name" value="Carbonic anhydrase"/>
    <property type="match status" value="1"/>
</dbReference>
<dbReference type="GO" id="GO:0005886">
    <property type="term" value="C:plasma membrane"/>
    <property type="evidence" value="ECO:0007669"/>
    <property type="project" value="TreeGrafter"/>
</dbReference>
<dbReference type="GO" id="GO:0004089">
    <property type="term" value="F:carbonate dehydratase activity"/>
    <property type="evidence" value="ECO:0007669"/>
    <property type="project" value="UniProtKB-EC"/>
</dbReference>
<evidence type="ECO:0000256" key="5">
    <source>
        <dbReference type="ARBA" id="ARBA00023180"/>
    </source>
</evidence>
<reference evidence="9" key="1">
    <citation type="submission" date="2020-03" db="EMBL/GenBank/DDBJ databases">
        <authorList>
            <person name="Weist P."/>
        </authorList>
    </citation>
    <scope>NUCLEOTIDE SEQUENCE</scope>
</reference>
<dbReference type="Gene3D" id="3.10.200.10">
    <property type="entry name" value="Alpha carbonic anhydrase"/>
    <property type="match status" value="1"/>
</dbReference>
<evidence type="ECO:0000313" key="10">
    <source>
        <dbReference type="Proteomes" id="UP001153269"/>
    </source>
</evidence>
<evidence type="ECO:0000256" key="7">
    <source>
        <dbReference type="SAM" id="MobiDB-lite"/>
    </source>
</evidence>
<dbReference type="PROSITE" id="PS51144">
    <property type="entry name" value="ALPHA_CA_2"/>
    <property type="match status" value="1"/>
</dbReference>
<comment type="similarity">
    <text evidence="1">Belongs to the alpha-carbonic anhydrase family.</text>
</comment>
<dbReference type="InterPro" id="IPR036398">
    <property type="entry name" value="CA_dom_sf"/>
</dbReference>
<name>A0A9N7Z1X8_PLEPL</name>
<keyword evidence="6" id="KW-0456">Lyase</keyword>
<feature type="region of interest" description="Disordered" evidence="7">
    <location>
        <begin position="1"/>
        <end position="25"/>
    </location>
</feature>
<feature type="region of interest" description="Disordered" evidence="7">
    <location>
        <begin position="72"/>
        <end position="101"/>
    </location>
</feature>
<dbReference type="EC" id="4.2.1.1" evidence="2"/>